<dbReference type="Gene3D" id="3.75.10.10">
    <property type="entry name" value="L-arginine/glycine Amidinotransferase, Chain A"/>
    <property type="match status" value="1"/>
</dbReference>
<name>D0LNZ7_HALO1</name>
<dbReference type="RefSeq" id="WP_012831415.1">
    <property type="nucleotide sequence ID" value="NC_013440.1"/>
</dbReference>
<dbReference type="KEGG" id="hoh:Hoch_6353"/>
<evidence type="ECO:0000313" key="3">
    <source>
        <dbReference type="EMBL" id="ACY18823.1"/>
    </source>
</evidence>
<dbReference type="Proteomes" id="UP000001880">
    <property type="component" value="Chromosome"/>
</dbReference>
<dbReference type="InterPro" id="IPR007466">
    <property type="entry name" value="Peptidyl-Arg-deiminase_porph"/>
</dbReference>
<dbReference type="eggNOG" id="COG2957">
    <property type="taxonomic scope" value="Bacteria"/>
</dbReference>
<dbReference type="SUPFAM" id="SSF55909">
    <property type="entry name" value="Pentein"/>
    <property type="match status" value="1"/>
</dbReference>
<evidence type="ECO:0000256" key="1">
    <source>
        <dbReference type="ARBA" id="ARBA00022801"/>
    </source>
</evidence>
<gene>
    <name evidence="3" type="ordered locus">Hoch_6353</name>
</gene>
<keyword evidence="1 3" id="KW-0378">Hydrolase</keyword>
<dbReference type="GO" id="GO:0004668">
    <property type="term" value="F:protein-arginine deiminase activity"/>
    <property type="evidence" value="ECO:0007669"/>
    <property type="project" value="InterPro"/>
</dbReference>
<evidence type="ECO:0000313" key="4">
    <source>
        <dbReference type="Proteomes" id="UP000001880"/>
    </source>
</evidence>
<dbReference type="HOGENOM" id="CLU_037682_0_0_7"/>
<dbReference type="PANTHER" id="PTHR31377">
    <property type="entry name" value="AGMATINE DEIMINASE-RELATED"/>
    <property type="match status" value="1"/>
</dbReference>
<dbReference type="EC" id="3.5.3.12" evidence="3"/>
<feature type="compositionally biased region" description="Low complexity" evidence="2">
    <location>
        <begin position="362"/>
        <end position="383"/>
    </location>
</feature>
<dbReference type="PANTHER" id="PTHR31377:SF0">
    <property type="entry name" value="AGMATINE DEIMINASE-RELATED"/>
    <property type="match status" value="1"/>
</dbReference>
<dbReference type="OrthoDB" id="9808013at2"/>
<feature type="region of interest" description="Disordered" evidence="2">
    <location>
        <begin position="358"/>
        <end position="383"/>
    </location>
</feature>
<evidence type="ECO:0000256" key="2">
    <source>
        <dbReference type="SAM" id="MobiDB-lite"/>
    </source>
</evidence>
<organism evidence="3 4">
    <name type="scientific">Haliangium ochraceum (strain DSM 14365 / JCM 11303 / SMP-2)</name>
    <dbReference type="NCBI Taxonomy" id="502025"/>
    <lineage>
        <taxon>Bacteria</taxon>
        <taxon>Pseudomonadati</taxon>
        <taxon>Myxococcota</taxon>
        <taxon>Polyangia</taxon>
        <taxon>Haliangiales</taxon>
        <taxon>Kofleriaceae</taxon>
        <taxon>Haliangium</taxon>
    </lineage>
</organism>
<dbReference type="GO" id="GO:0047632">
    <property type="term" value="F:agmatine deiminase activity"/>
    <property type="evidence" value="ECO:0007669"/>
    <property type="project" value="UniProtKB-EC"/>
</dbReference>
<dbReference type="GO" id="GO:0009446">
    <property type="term" value="P:putrescine biosynthetic process"/>
    <property type="evidence" value="ECO:0007669"/>
    <property type="project" value="InterPro"/>
</dbReference>
<accession>D0LNZ7</accession>
<keyword evidence="4" id="KW-1185">Reference proteome</keyword>
<proteinExistence type="predicted"/>
<protein>
    <submittedName>
        <fullName evidence="3">Agmatine deiminase</fullName>
        <ecNumber evidence="3">3.5.3.12</ecNumber>
    </submittedName>
</protein>
<dbReference type="EMBL" id="CP001804">
    <property type="protein sequence ID" value="ACY18823.1"/>
    <property type="molecule type" value="Genomic_DNA"/>
</dbReference>
<dbReference type="Pfam" id="PF04371">
    <property type="entry name" value="PAD_porph"/>
    <property type="match status" value="1"/>
</dbReference>
<dbReference type="AlphaFoldDB" id="D0LNZ7"/>
<reference evidence="3 4" key="1">
    <citation type="journal article" date="2010" name="Stand. Genomic Sci.">
        <title>Complete genome sequence of Haliangium ochraceum type strain (SMP-2).</title>
        <authorList>
            <consortium name="US DOE Joint Genome Institute (JGI-PGF)"/>
            <person name="Ivanova N."/>
            <person name="Daum C."/>
            <person name="Lang E."/>
            <person name="Abt B."/>
            <person name="Kopitz M."/>
            <person name="Saunders E."/>
            <person name="Lapidus A."/>
            <person name="Lucas S."/>
            <person name="Glavina Del Rio T."/>
            <person name="Nolan M."/>
            <person name="Tice H."/>
            <person name="Copeland A."/>
            <person name="Cheng J.F."/>
            <person name="Chen F."/>
            <person name="Bruce D."/>
            <person name="Goodwin L."/>
            <person name="Pitluck S."/>
            <person name="Mavromatis K."/>
            <person name="Pati A."/>
            <person name="Mikhailova N."/>
            <person name="Chen A."/>
            <person name="Palaniappan K."/>
            <person name="Land M."/>
            <person name="Hauser L."/>
            <person name="Chang Y.J."/>
            <person name="Jeffries C.D."/>
            <person name="Detter J.C."/>
            <person name="Brettin T."/>
            <person name="Rohde M."/>
            <person name="Goker M."/>
            <person name="Bristow J."/>
            <person name="Markowitz V."/>
            <person name="Eisen J.A."/>
            <person name="Hugenholtz P."/>
            <person name="Kyrpides N.C."/>
            <person name="Klenk H.P."/>
        </authorList>
    </citation>
    <scope>NUCLEOTIDE SEQUENCE [LARGE SCALE GENOMIC DNA]</scope>
    <source>
        <strain evidence="4">DSM 14365 / CIP 107738 / JCM 11303 / AJ 13395 / SMP-2</strain>
    </source>
</reference>
<sequence length="383" mass="41338">MHPPRPTSAESETSAALRWPAEWEAHAACWLAWPWDESEWGGDLVGPRRTVAAMAKAIADRDPRTGQRRGERVEMLVRSAEDAAELRALLGDDAYSTGDSAIARLHVLPFGDIWLRDTGPVFVELGGEQHAARFRWNGWGGKYDFPDDHQVGDRIAELVGASVQRADWILEGGGIEGDGAGTLITTRECLLAPTRNPELDRAAVEERLRAALGVRSIIWLDRGLANDHTDGHVDNLARFVAPGRVVCMRAADAGDPNREVLADIAATLRAARDAQGRALELIELPSPGRVDDKNGDPMPASYMNFYIGNSTVVVPVYGTAGDGPALDTLAELFPGRRVLGIDGRALLGGGGAFHCISREQPEVPQSSQSPRSPQSPQSVEESP</sequence>
<dbReference type="STRING" id="502025.Hoch_6353"/>